<dbReference type="EMBL" id="CAMXCT020004662">
    <property type="protein sequence ID" value="CAL1163231.1"/>
    <property type="molecule type" value="Genomic_DNA"/>
</dbReference>
<dbReference type="InterPro" id="IPR018247">
    <property type="entry name" value="EF_Hand_1_Ca_BS"/>
</dbReference>
<organism evidence="3">
    <name type="scientific">Cladocopium goreaui</name>
    <dbReference type="NCBI Taxonomy" id="2562237"/>
    <lineage>
        <taxon>Eukaryota</taxon>
        <taxon>Sar</taxon>
        <taxon>Alveolata</taxon>
        <taxon>Dinophyceae</taxon>
        <taxon>Suessiales</taxon>
        <taxon>Symbiodiniaceae</taxon>
        <taxon>Cladocopium</taxon>
    </lineage>
</organism>
<dbReference type="SUPFAM" id="SSF47473">
    <property type="entry name" value="EF-hand"/>
    <property type="match status" value="1"/>
</dbReference>
<evidence type="ECO:0000259" key="2">
    <source>
        <dbReference type="PROSITE" id="PS50222"/>
    </source>
</evidence>
<evidence type="ECO:0000313" key="3">
    <source>
        <dbReference type="EMBL" id="CAI4009856.1"/>
    </source>
</evidence>
<protein>
    <submittedName>
        <fullName evidence="4">EF-hand domain-containing protein</fullName>
    </submittedName>
</protein>
<feature type="domain" description="EF-hand" evidence="2">
    <location>
        <begin position="29"/>
        <end position="64"/>
    </location>
</feature>
<comment type="caution">
    <text evidence="3">The sequence shown here is derived from an EMBL/GenBank/DDBJ whole genome shotgun (WGS) entry which is preliminary data.</text>
</comment>
<sequence>MGNVPFCDCSQLCSGPKEEAKEASPLEIERLQAARQLFELTDLNGDGFISVEEFALMGLLQTKVHSEKKMTKEEDDQVRQIFVQRFGRDINSSFRPVPYAQYKEYLMWSVNSMDPGDLKAQSLIWDGLLVEAKIAREMAMEGKALQVASTLPTLPNLLTSVGQNCSSPKHVLCRV</sequence>
<evidence type="ECO:0000313" key="5">
    <source>
        <dbReference type="Proteomes" id="UP001152797"/>
    </source>
</evidence>
<evidence type="ECO:0000256" key="1">
    <source>
        <dbReference type="ARBA" id="ARBA00022837"/>
    </source>
</evidence>
<proteinExistence type="predicted"/>
<name>A0A9P1DHS9_9DINO</name>
<dbReference type="GO" id="GO:0005509">
    <property type="term" value="F:calcium ion binding"/>
    <property type="evidence" value="ECO:0007669"/>
    <property type="project" value="InterPro"/>
</dbReference>
<dbReference type="Proteomes" id="UP001152797">
    <property type="component" value="Unassembled WGS sequence"/>
</dbReference>
<dbReference type="InterPro" id="IPR011992">
    <property type="entry name" value="EF-hand-dom_pair"/>
</dbReference>
<dbReference type="OrthoDB" id="191686at2759"/>
<dbReference type="InterPro" id="IPR002048">
    <property type="entry name" value="EF_hand_dom"/>
</dbReference>
<reference evidence="4 5" key="2">
    <citation type="submission" date="2024-05" db="EMBL/GenBank/DDBJ databases">
        <authorList>
            <person name="Chen Y."/>
            <person name="Shah S."/>
            <person name="Dougan E. K."/>
            <person name="Thang M."/>
            <person name="Chan C."/>
        </authorList>
    </citation>
    <scope>NUCLEOTIDE SEQUENCE [LARGE SCALE GENOMIC DNA]</scope>
</reference>
<dbReference type="AlphaFoldDB" id="A0A9P1DHS9"/>
<dbReference type="EMBL" id="CAMXCT010004662">
    <property type="protein sequence ID" value="CAI4009856.1"/>
    <property type="molecule type" value="Genomic_DNA"/>
</dbReference>
<dbReference type="Gene3D" id="1.10.238.10">
    <property type="entry name" value="EF-hand"/>
    <property type="match status" value="1"/>
</dbReference>
<keyword evidence="5" id="KW-1185">Reference proteome</keyword>
<dbReference type="EMBL" id="CAMXCT030004662">
    <property type="protein sequence ID" value="CAL4797168.1"/>
    <property type="molecule type" value="Genomic_DNA"/>
</dbReference>
<dbReference type="PROSITE" id="PS00018">
    <property type="entry name" value="EF_HAND_1"/>
    <property type="match status" value="1"/>
</dbReference>
<dbReference type="PROSITE" id="PS50222">
    <property type="entry name" value="EF_HAND_2"/>
    <property type="match status" value="1"/>
</dbReference>
<gene>
    <name evidence="3" type="ORF">C1SCF055_LOCUS35187</name>
</gene>
<accession>A0A9P1DHS9</accession>
<reference evidence="3" key="1">
    <citation type="submission" date="2022-10" db="EMBL/GenBank/DDBJ databases">
        <authorList>
            <person name="Chen Y."/>
            <person name="Dougan E. K."/>
            <person name="Chan C."/>
            <person name="Rhodes N."/>
            <person name="Thang M."/>
        </authorList>
    </citation>
    <scope>NUCLEOTIDE SEQUENCE</scope>
</reference>
<keyword evidence="1" id="KW-0106">Calcium</keyword>
<evidence type="ECO:0000313" key="4">
    <source>
        <dbReference type="EMBL" id="CAL4797168.1"/>
    </source>
</evidence>